<comment type="caution">
    <text evidence="2">Lacks conserved residue(s) required for the propagation of feature annotation.</text>
</comment>
<dbReference type="GO" id="GO:0016020">
    <property type="term" value="C:membrane"/>
    <property type="evidence" value="ECO:0007669"/>
    <property type="project" value="TreeGrafter"/>
</dbReference>
<dbReference type="GO" id="GO:0016358">
    <property type="term" value="P:dendrite development"/>
    <property type="evidence" value="ECO:0007669"/>
    <property type="project" value="TreeGrafter"/>
</dbReference>
<evidence type="ECO:0000256" key="1">
    <source>
        <dbReference type="ARBA" id="ARBA00022536"/>
    </source>
</evidence>
<keyword evidence="6" id="KW-1185">Reference proteome</keyword>
<evidence type="ECO:0000256" key="2">
    <source>
        <dbReference type="PROSITE-ProRule" id="PRU00076"/>
    </source>
</evidence>
<feature type="disulfide bond" evidence="2">
    <location>
        <begin position="251"/>
        <end position="260"/>
    </location>
</feature>
<dbReference type="PROSITE" id="PS50026">
    <property type="entry name" value="EGF_3"/>
    <property type="match status" value="3"/>
</dbReference>
<proteinExistence type="predicted"/>
<dbReference type="Gene3D" id="2.170.300.10">
    <property type="entry name" value="Tie2 ligand-binding domain superfamily"/>
    <property type="match status" value="2"/>
</dbReference>
<keyword evidence="2" id="KW-1015">Disulfide bond</keyword>
<dbReference type="Pfam" id="PF23106">
    <property type="entry name" value="EGF_Teneurin"/>
    <property type="match status" value="1"/>
</dbReference>
<feature type="region of interest" description="Disordered" evidence="3">
    <location>
        <begin position="385"/>
        <end position="445"/>
    </location>
</feature>
<dbReference type="PROSITE" id="PS00022">
    <property type="entry name" value="EGF_1"/>
    <property type="match status" value="4"/>
</dbReference>
<dbReference type="GO" id="GO:0007157">
    <property type="term" value="P:heterophilic cell-cell adhesion via plasma membrane cell adhesion molecules"/>
    <property type="evidence" value="ECO:0007669"/>
    <property type="project" value="TreeGrafter"/>
</dbReference>
<evidence type="ECO:0000313" key="5">
    <source>
        <dbReference type="Ensembl" id="ENSVKKP00000003514.1"/>
    </source>
</evidence>
<feature type="disulfide bond" evidence="2">
    <location>
        <begin position="89"/>
        <end position="98"/>
    </location>
</feature>
<keyword evidence="1 2" id="KW-0245">EGF-like domain</keyword>
<name>A0A8D2IWX6_VARKO</name>
<dbReference type="Pfam" id="PF00053">
    <property type="entry name" value="EGF_laminin"/>
    <property type="match status" value="2"/>
</dbReference>
<sequence>MAAWSRELPCSATREGMPRATGAASSGGGVWRARGLLLTIRFSPASQPPVFTCCSGWKQEGRECPTALCEGDEACRGDEVCVRPGVCRCRPGFFGAGCATRCPGQFWGPDCKESCHCHPDGTCDPAGGTCSCHPGRWGPLCQFACACGPRGHCDPLSGACRCRPGWWGPECRRQCLCDQAGSRCDPGTGRCLCHRGRWGRRCSFACSCNGSPCAQQSGRCECRSGLWGAACQNPCQCRHGTCAPQDGRCACDAGYRGPSCSEPCPAGSFGPRCKSRCGHCKDPSSCSPVNGSCPECEPGWMGADCQRLCPPGRHGENCSQPCPRCFRGEPCHPETGACQSCEAGLQGPRWGPCWGLCWAPQASSGRDLRTTRGCALTPAVSFSATDPERQTGFLPEVRPPSPEPFSIPRTSSVAKAKRPSVSFAEGTRFGPQSPRHSVEAPTTPHDALGSCYENVEARGWADESPRGGLCHTPAGHRKGTAGSRLVAQRVEALEATTRAHGHEPSSVTTIYVAVGKAGPGGEGPVQALLQRLGSLRRARPVSREEPRPRRPPEGLQRAPWGAPASHRLQPPGLSPSPDVAELEAGGQGPLGGAPAPVGEGPGESGGAQASPSPSQLEMQAGGLDSEEGQEPQYENVCRWSGSP</sequence>
<feature type="compositionally biased region" description="Basic and acidic residues" evidence="3">
    <location>
        <begin position="541"/>
        <end position="552"/>
    </location>
</feature>
<dbReference type="InterPro" id="IPR002049">
    <property type="entry name" value="LE_dom"/>
</dbReference>
<dbReference type="InterPro" id="IPR000742">
    <property type="entry name" value="EGF"/>
</dbReference>
<organism evidence="5 6">
    <name type="scientific">Varanus komodoensis</name>
    <name type="common">Komodo dragon</name>
    <dbReference type="NCBI Taxonomy" id="61221"/>
    <lineage>
        <taxon>Eukaryota</taxon>
        <taxon>Metazoa</taxon>
        <taxon>Chordata</taxon>
        <taxon>Craniata</taxon>
        <taxon>Vertebrata</taxon>
        <taxon>Euteleostomi</taxon>
        <taxon>Lepidosauria</taxon>
        <taxon>Squamata</taxon>
        <taxon>Bifurcata</taxon>
        <taxon>Unidentata</taxon>
        <taxon>Episquamata</taxon>
        <taxon>Toxicofera</taxon>
        <taxon>Anguimorpha</taxon>
        <taxon>Paleoanguimorpha</taxon>
        <taxon>Varanoidea</taxon>
        <taxon>Varanidae</taxon>
        <taxon>Varanus</taxon>
    </lineage>
</organism>
<reference evidence="5" key="1">
    <citation type="submission" date="2025-08" db="UniProtKB">
        <authorList>
            <consortium name="Ensembl"/>
        </authorList>
    </citation>
    <scope>IDENTIFICATION</scope>
</reference>
<dbReference type="AlphaFoldDB" id="A0A8D2IWX6"/>
<dbReference type="Gene3D" id="2.10.25.10">
    <property type="entry name" value="Laminin"/>
    <property type="match status" value="1"/>
</dbReference>
<accession>A0A8D2IWX6</accession>
<dbReference type="GO" id="GO:0010976">
    <property type="term" value="P:positive regulation of neuron projection development"/>
    <property type="evidence" value="ECO:0007669"/>
    <property type="project" value="TreeGrafter"/>
</dbReference>
<evidence type="ECO:0000313" key="6">
    <source>
        <dbReference type="Proteomes" id="UP000694545"/>
    </source>
</evidence>
<dbReference type="GO" id="GO:0030169">
    <property type="term" value="F:low-density lipoprotein particle binding"/>
    <property type="evidence" value="ECO:0007669"/>
    <property type="project" value="TreeGrafter"/>
</dbReference>
<dbReference type="InterPro" id="IPR042635">
    <property type="entry name" value="MEGF10/SREC1/2-like"/>
</dbReference>
<dbReference type="GO" id="GO:0016322">
    <property type="term" value="P:neuron remodeling"/>
    <property type="evidence" value="ECO:0007669"/>
    <property type="project" value="TreeGrafter"/>
</dbReference>
<dbReference type="Proteomes" id="UP000694545">
    <property type="component" value="Unplaced"/>
</dbReference>
<evidence type="ECO:0000256" key="3">
    <source>
        <dbReference type="SAM" id="MobiDB-lite"/>
    </source>
</evidence>
<feature type="domain" description="EGF-like" evidence="4">
    <location>
        <begin position="107"/>
        <end position="142"/>
    </location>
</feature>
<reference evidence="5" key="2">
    <citation type="submission" date="2025-09" db="UniProtKB">
        <authorList>
            <consortium name="Ensembl"/>
        </authorList>
    </citation>
    <scope>IDENTIFICATION</scope>
</reference>
<feature type="domain" description="EGF-like" evidence="4">
    <location>
        <begin position="60"/>
        <end position="99"/>
    </location>
</feature>
<dbReference type="PANTHER" id="PTHR24043:SF0">
    <property type="entry name" value="SCAVENGER RECEPTOR CLASS F MEMBER 1"/>
    <property type="match status" value="1"/>
</dbReference>
<dbReference type="PRINTS" id="PR00011">
    <property type="entry name" value="EGFLAMININ"/>
</dbReference>
<dbReference type="GO" id="GO:0005044">
    <property type="term" value="F:scavenger receptor activity"/>
    <property type="evidence" value="ECO:0007669"/>
    <property type="project" value="InterPro"/>
</dbReference>
<feature type="disulfide bond" evidence="2">
    <location>
        <begin position="132"/>
        <end position="141"/>
    </location>
</feature>
<protein>
    <submittedName>
        <fullName evidence="5">Scavenger receptor class F member 1</fullName>
    </submittedName>
</protein>
<evidence type="ECO:0000259" key="4">
    <source>
        <dbReference type="PROSITE" id="PS50026"/>
    </source>
</evidence>
<dbReference type="Ensembl" id="ENSVKKT00000003612.1">
    <property type="protein sequence ID" value="ENSVKKP00000003514.1"/>
    <property type="gene ID" value="ENSVKKG00000002130.1"/>
</dbReference>
<feature type="domain" description="EGF-like" evidence="4">
    <location>
        <begin position="227"/>
        <end position="261"/>
    </location>
</feature>
<feature type="region of interest" description="Disordered" evidence="3">
    <location>
        <begin position="534"/>
        <end position="643"/>
    </location>
</feature>
<dbReference type="PANTHER" id="PTHR24043">
    <property type="entry name" value="SCAVENGER RECEPTOR CLASS F"/>
    <property type="match status" value="1"/>
</dbReference>
<dbReference type="SMART" id="SM00181">
    <property type="entry name" value="EGF"/>
    <property type="match status" value="5"/>
</dbReference>